<evidence type="ECO:0008006" key="4">
    <source>
        <dbReference type="Google" id="ProtNLM"/>
    </source>
</evidence>
<proteinExistence type="predicted"/>
<keyword evidence="1" id="KW-1133">Transmembrane helix</keyword>
<reference evidence="2 3" key="1">
    <citation type="submission" date="2024-09" db="EMBL/GenBank/DDBJ databases">
        <title>The Natural Products Discovery Center: Release of the First 8490 Sequenced Strains for Exploring Actinobacteria Biosynthetic Diversity.</title>
        <authorList>
            <person name="Kalkreuter E."/>
            <person name="Kautsar S.A."/>
            <person name="Yang D."/>
            <person name="Bader C.D."/>
            <person name="Teijaro C.N."/>
            <person name="Fluegel L."/>
            <person name="Davis C.M."/>
            <person name="Simpson J.R."/>
            <person name="Lauterbach L."/>
            <person name="Steele A.D."/>
            <person name="Gui C."/>
            <person name="Meng S."/>
            <person name="Li G."/>
            <person name="Viehrig K."/>
            <person name="Ye F."/>
            <person name="Su P."/>
            <person name="Kiefer A.F."/>
            <person name="Nichols A."/>
            <person name="Cepeda A.J."/>
            <person name="Yan W."/>
            <person name="Fan B."/>
            <person name="Jiang Y."/>
            <person name="Adhikari A."/>
            <person name="Zheng C.-J."/>
            <person name="Schuster L."/>
            <person name="Cowan T.M."/>
            <person name="Smanski M.J."/>
            <person name="Chevrette M.G."/>
            <person name="De Carvalho L.P.S."/>
            <person name="Shen B."/>
        </authorList>
    </citation>
    <scope>NUCLEOTIDE SEQUENCE [LARGE SCALE GENOMIC DNA]</scope>
    <source>
        <strain evidence="2 3">NPDC058753</strain>
    </source>
</reference>
<keyword evidence="1" id="KW-0472">Membrane</keyword>
<evidence type="ECO:0000256" key="1">
    <source>
        <dbReference type="SAM" id="Phobius"/>
    </source>
</evidence>
<keyword evidence="3" id="KW-1185">Reference proteome</keyword>
<evidence type="ECO:0000313" key="3">
    <source>
        <dbReference type="Proteomes" id="UP001599542"/>
    </source>
</evidence>
<name>A0ABW6GRP9_9ACTN</name>
<organism evidence="2 3">
    <name type="scientific">Kitasatospora phosalacinea</name>
    <dbReference type="NCBI Taxonomy" id="2065"/>
    <lineage>
        <taxon>Bacteria</taxon>
        <taxon>Bacillati</taxon>
        <taxon>Actinomycetota</taxon>
        <taxon>Actinomycetes</taxon>
        <taxon>Kitasatosporales</taxon>
        <taxon>Streptomycetaceae</taxon>
        <taxon>Kitasatospora</taxon>
    </lineage>
</organism>
<keyword evidence="1" id="KW-0812">Transmembrane</keyword>
<feature type="transmembrane region" description="Helical" evidence="1">
    <location>
        <begin position="76"/>
        <end position="94"/>
    </location>
</feature>
<feature type="transmembrane region" description="Helical" evidence="1">
    <location>
        <begin position="106"/>
        <end position="123"/>
    </location>
</feature>
<protein>
    <recommendedName>
        <fullName evidence="4">Integral membrane protein</fullName>
    </recommendedName>
</protein>
<accession>A0ABW6GRP9</accession>
<comment type="caution">
    <text evidence="2">The sequence shown here is derived from an EMBL/GenBank/DDBJ whole genome shotgun (WGS) entry which is preliminary data.</text>
</comment>
<dbReference type="EMBL" id="JBHYPX010000058">
    <property type="protein sequence ID" value="MFE1355356.1"/>
    <property type="molecule type" value="Genomic_DNA"/>
</dbReference>
<gene>
    <name evidence="2" type="ORF">ACFW6T_25520</name>
</gene>
<dbReference type="RefSeq" id="WP_380329284.1">
    <property type="nucleotide sequence ID" value="NZ_JBHYPW010000056.1"/>
</dbReference>
<feature type="transmembrane region" description="Helical" evidence="1">
    <location>
        <begin position="47"/>
        <end position="64"/>
    </location>
</feature>
<dbReference type="Proteomes" id="UP001599542">
    <property type="component" value="Unassembled WGS sequence"/>
</dbReference>
<sequence>MIRPRRAAYLVTVGAGWAGYGAGIVVDPRYGTARGLASITRYVPLDVLGWGWVACGLLAVAAGLARGCPRWQSAGFTALAVPATVWGAAFTSAWTSGSYPSASGSAVAWVAMALGVYWVSGMVDPPAKGQVMRQ</sequence>
<evidence type="ECO:0000313" key="2">
    <source>
        <dbReference type="EMBL" id="MFE1355356.1"/>
    </source>
</evidence>